<reference evidence="1 2" key="1">
    <citation type="journal article" date="2016" name="Int. J. Syst. Evol. Microbiol.">
        <title>Descriptions of Anaerotaenia torta gen. nov., sp. nov. and Anaerocolumna cellulosilytica gen. nov., sp. nov. isolated from a methanogenic reactor of cattle waste.</title>
        <authorList>
            <person name="Uek A."/>
            <person name="Ohtaki Y."/>
            <person name="Kaku N."/>
            <person name="Ueki K."/>
        </authorList>
    </citation>
    <scope>NUCLEOTIDE SEQUENCE [LARGE SCALE GENOMIC DNA]</scope>
    <source>
        <strain evidence="1 2">SN021</strain>
    </source>
</reference>
<protein>
    <submittedName>
        <fullName evidence="1">Uncharacterized protein</fullName>
    </submittedName>
</protein>
<accession>A0A6S6R866</accession>
<sequence length="93" mass="10749">MYHEYKDTANSYFLKGNPISVIAVYNQAGKIKPVYIGLTDLYGNVCKAKIDGVKYTKEGNGYTTYCCVYTNGYRQQQINLTFYIKQHLWVLEN</sequence>
<dbReference type="RefSeq" id="WP_184094262.1">
    <property type="nucleotide sequence ID" value="NZ_AP023367.1"/>
</dbReference>
<dbReference type="KEGG" id="acel:acsn021_29740"/>
<evidence type="ECO:0000313" key="1">
    <source>
        <dbReference type="EMBL" id="BCJ95405.1"/>
    </source>
</evidence>
<evidence type="ECO:0000313" key="2">
    <source>
        <dbReference type="Proteomes" id="UP000515561"/>
    </source>
</evidence>
<name>A0A6S6R866_9FIRM</name>
<keyword evidence="2" id="KW-1185">Reference proteome</keyword>
<gene>
    <name evidence="1" type="ORF">acsn021_29740</name>
</gene>
<dbReference type="Proteomes" id="UP000515561">
    <property type="component" value="Chromosome"/>
</dbReference>
<dbReference type="AlphaFoldDB" id="A0A6S6R866"/>
<proteinExistence type="predicted"/>
<organism evidence="1 2">
    <name type="scientific">Anaerocolumna cellulosilytica</name>
    <dbReference type="NCBI Taxonomy" id="433286"/>
    <lineage>
        <taxon>Bacteria</taxon>
        <taxon>Bacillati</taxon>
        <taxon>Bacillota</taxon>
        <taxon>Clostridia</taxon>
        <taxon>Lachnospirales</taxon>
        <taxon>Lachnospiraceae</taxon>
        <taxon>Anaerocolumna</taxon>
    </lineage>
</organism>
<dbReference type="EMBL" id="AP023367">
    <property type="protein sequence ID" value="BCJ95405.1"/>
    <property type="molecule type" value="Genomic_DNA"/>
</dbReference>